<gene>
    <name evidence="9" type="ORF">DVH24_031007</name>
</gene>
<evidence type="ECO:0000259" key="8">
    <source>
        <dbReference type="Pfam" id="PF01490"/>
    </source>
</evidence>
<dbReference type="GO" id="GO:0015179">
    <property type="term" value="F:L-amino acid transmembrane transporter activity"/>
    <property type="evidence" value="ECO:0007669"/>
    <property type="project" value="TreeGrafter"/>
</dbReference>
<evidence type="ECO:0000256" key="4">
    <source>
        <dbReference type="ARBA" id="ARBA00022970"/>
    </source>
</evidence>
<feature type="transmembrane region" description="Helical" evidence="7">
    <location>
        <begin position="425"/>
        <end position="450"/>
    </location>
</feature>
<feature type="transmembrane region" description="Helical" evidence="7">
    <location>
        <begin position="138"/>
        <end position="158"/>
    </location>
</feature>
<feature type="domain" description="Amino acid transporter transmembrane" evidence="8">
    <location>
        <begin position="60"/>
        <end position="445"/>
    </location>
</feature>
<dbReference type="PANTHER" id="PTHR22950">
    <property type="entry name" value="AMINO ACID TRANSPORTER"/>
    <property type="match status" value="1"/>
</dbReference>
<protein>
    <recommendedName>
        <fullName evidence="8">Amino acid transporter transmembrane domain-containing protein</fullName>
    </recommendedName>
</protein>
<keyword evidence="5 7" id="KW-1133">Transmembrane helix</keyword>
<feature type="transmembrane region" description="Helical" evidence="7">
    <location>
        <begin position="392"/>
        <end position="413"/>
    </location>
</feature>
<feature type="transmembrane region" description="Helical" evidence="7">
    <location>
        <begin position="282"/>
        <end position="305"/>
    </location>
</feature>
<dbReference type="Proteomes" id="UP000290289">
    <property type="component" value="Chromosome 17"/>
</dbReference>
<organism evidence="9 10">
    <name type="scientific">Malus domestica</name>
    <name type="common">Apple</name>
    <name type="synonym">Pyrus malus</name>
    <dbReference type="NCBI Taxonomy" id="3750"/>
    <lineage>
        <taxon>Eukaryota</taxon>
        <taxon>Viridiplantae</taxon>
        <taxon>Streptophyta</taxon>
        <taxon>Embryophyta</taxon>
        <taxon>Tracheophyta</taxon>
        <taxon>Spermatophyta</taxon>
        <taxon>Magnoliopsida</taxon>
        <taxon>eudicotyledons</taxon>
        <taxon>Gunneridae</taxon>
        <taxon>Pentapetalae</taxon>
        <taxon>rosids</taxon>
        <taxon>fabids</taxon>
        <taxon>Rosales</taxon>
        <taxon>Rosaceae</taxon>
        <taxon>Amygdaloideae</taxon>
        <taxon>Maleae</taxon>
        <taxon>Malus</taxon>
    </lineage>
</organism>
<accession>A0A498HEG1</accession>
<feature type="transmembrane region" description="Helical" evidence="7">
    <location>
        <begin position="362"/>
        <end position="386"/>
    </location>
</feature>
<feature type="transmembrane region" description="Helical" evidence="7">
    <location>
        <begin position="325"/>
        <end position="350"/>
    </location>
</feature>
<evidence type="ECO:0000313" key="9">
    <source>
        <dbReference type="EMBL" id="RXH68674.1"/>
    </source>
</evidence>
<feature type="transmembrane region" description="Helical" evidence="7">
    <location>
        <begin position="178"/>
        <end position="199"/>
    </location>
</feature>
<reference evidence="9 10" key="1">
    <citation type="submission" date="2018-10" db="EMBL/GenBank/DDBJ databases">
        <title>A high-quality apple genome assembly.</title>
        <authorList>
            <person name="Hu J."/>
        </authorList>
    </citation>
    <scope>NUCLEOTIDE SEQUENCE [LARGE SCALE GENOMIC DNA]</scope>
    <source>
        <strain evidence="10">cv. HFTH1</strain>
        <tissue evidence="9">Young leaf</tissue>
    </source>
</reference>
<keyword evidence="6 7" id="KW-0472">Membrane</keyword>
<comment type="subcellular location">
    <subcellularLocation>
        <location evidence="1">Membrane</location>
        <topology evidence="1">Multi-pass membrane protein</topology>
    </subcellularLocation>
</comment>
<keyword evidence="2" id="KW-0813">Transport</keyword>
<feature type="transmembrane region" description="Helical" evidence="7">
    <location>
        <begin position="249"/>
        <end position="270"/>
    </location>
</feature>
<dbReference type="GO" id="GO:0005774">
    <property type="term" value="C:vacuolar membrane"/>
    <property type="evidence" value="ECO:0007669"/>
    <property type="project" value="TreeGrafter"/>
</dbReference>
<keyword evidence="10" id="KW-1185">Reference proteome</keyword>
<dbReference type="PANTHER" id="PTHR22950:SF705">
    <property type="entry name" value="AMINO ACID TRANSPORTER AVT1I-LIKE"/>
    <property type="match status" value="1"/>
</dbReference>
<dbReference type="InterPro" id="IPR013057">
    <property type="entry name" value="AA_transpt_TM"/>
</dbReference>
<evidence type="ECO:0000256" key="6">
    <source>
        <dbReference type="ARBA" id="ARBA00023136"/>
    </source>
</evidence>
<sequence length="453" mass="48981">MLNLQRQTALEALSLSLSPMDDDAHASLTSPLVLSGRDDERCEPPEEAANCDHQITTNTTTSFLKTFFNGLNALSGIGILSVPYALASGGWLSLILLFVTAAAAFYSGLLMQRSMDVDTSIKTYPDIGEQAFGKTGRIVLSIFMNIELYLVATAFLIIEGDNLHSLFPNMDLQLAASGFPVSGKQCFVMIAGIVVMPTVWLDNLSLLSYVSATGVFASAIILGSILWAGAFDGIGFHHEGSVPLNWNGIPTAVSLYVLCYCAHPVFPTLYTSMTNKRQFSNVLLLSFIVCTASYASMAVLGYLMFGSRVESQITLNLPTQKLSSKLAICTILLNPLSKYALMVTPILNAAKNRFPGHHNNKIPLSLLLSTALVISSVTVALALPFFGYLMSLVGAFFSVMASLIIPCVCYLKISGTYRKIGCEMVIVWCIILIGVVVVIFGTYTSLLQIVQRL</sequence>
<evidence type="ECO:0000256" key="2">
    <source>
        <dbReference type="ARBA" id="ARBA00022448"/>
    </source>
</evidence>
<dbReference type="AlphaFoldDB" id="A0A498HEG1"/>
<dbReference type="Gramene" id="mRNA:MD17G0207500">
    <property type="protein sequence ID" value="mRNA:MD17G0207500"/>
    <property type="gene ID" value="MD17G0207500"/>
</dbReference>
<dbReference type="Pfam" id="PF01490">
    <property type="entry name" value="Aa_trans"/>
    <property type="match status" value="1"/>
</dbReference>
<proteinExistence type="predicted"/>
<evidence type="ECO:0000256" key="7">
    <source>
        <dbReference type="SAM" id="Phobius"/>
    </source>
</evidence>
<dbReference type="EMBL" id="RDQH01000343">
    <property type="protein sequence ID" value="RXH68674.1"/>
    <property type="molecule type" value="Genomic_DNA"/>
</dbReference>
<dbReference type="SMR" id="A0A498HEG1"/>
<dbReference type="STRING" id="3750.A0A498HEG1"/>
<evidence type="ECO:0000256" key="1">
    <source>
        <dbReference type="ARBA" id="ARBA00004141"/>
    </source>
</evidence>
<keyword evidence="4" id="KW-0029">Amino-acid transport</keyword>
<evidence type="ECO:0000256" key="5">
    <source>
        <dbReference type="ARBA" id="ARBA00022989"/>
    </source>
</evidence>
<name>A0A498HEG1_MALDO</name>
<feature type="transmembrane region" description="Helical" evidence="7">
    <location>
        <begin position="206"/>
        <end position="229"/>
    </location>
</feature>
<evidence type="ECO:0000256" key="3">
    <source>
        <dbReference type="ARBA" id="ARBA00022692"/>
    </source>
</evidence>
<keyword evidence="3 7" id="KW-0812">Transmembrane</keyword>
<comment type="caution">
    <text evidence="9">The sequence shown here is derived from an EMBL/GenBank/DDBJ whole genome shotgun (WGS) entry which is preliminary data.</text>
</comment>
<evidence type="ECO:0000313" key="10">
    <source>
        <dbReference type="Proteomes" id="UP000290289"/>
    </source>
</evidence>
<feature type="transmembrane region" description="Helical" evidence="7">
    <location>
        <begin position="91"/>
        <end position="111"/>
    </location>
</feature>
<feature type="transmembrane region" description="Helical" evidence="7">
    <location>
        <begin position="67"/>
        <end position="85"/>
    </location>
</feature>